<name>A0ABV8HRD4_9ACTN</name>
<dbReference type="RefSeq" id="WP_386432812.1">
    <property type="nucleotide sequence ID" value="NZ_JBHSBB010000014.1"/>
</dbReference>
<protein>
    <submittedName>
        <fullName evidence="1">Uncharacterized protein</fullName>
    </submittedName>
</protein>
<dbReference type="EMBL" id="JBHSBB010000014">
    <property type="protein sequence ID" value="MFC4034537.1"/>
    <property type="molecule type" value="Genomic_DNA"/>
</dbReference>
<keyword evidence="2" id="KW-1185">Reference proteome</keyword>
<organism evidence="1 2">
    <name type="scientific">Streptomyces polygonati</name>
    <dbReference type="NCBI Taxonomy" id="1617087"/>
    <lineage>
        <taxon>Bacteria</taxon>
        <taxon>Bacillati</taxon>
        <taxon>Actinomycetota</taxon>
        <taxon>Actinomycetes</taxon>
        <taxon>Kitasatosporales</taxon>
        <taxon>Streptomycetaceae</taxon>
        <taxon>Streptomyces</taxon>
    </lineage>
</organism>
<accession>A0ABV8HRD4</accession>
<evidence type="ECO:0000313" key="1">
    <source>
        <dbReference type="EMBL" id="MFC4034537.1"/>
    </source>
</evidence>
<gene>
    <name evidence="1" type="ORF">ACFO3J_24115</name>
</gene>
<reference evidence="2" key="1">
    <citation type="journal article" date="2019" name="Int. J. Syst. Evol. Microbiol.">
        <title>The Global Catalogue of Microorganisms (GCM) 10K type strain sequencing project: providing services to taxonomists for standard genome sequencing and annotation.</title>
        <authorList>
            <consortium name="The Broad Institute Genomics Platform"/>
            <consortium name="The Broad Institute Genome Sequencing Center for Infectious Disease"/>
            <person name="Wu L."/>
            <person name="Ma J."/>
        </authorList>
    </citation>
    <scope>NUCLEOTIDE SEQUENCE [LARGE SCALE GENOMIC DNA]</scope>
    <source>
        <strain evidence="2">CGMCC 4.7237</strain>
    </source>
</reference>
<evidence type="ECO:0000313" key="2">
    <source>
        <dbReference type="Proteomes" id="UP001595765"/>
    </source>
</evidence>
<sequence length="96" mass="10285">MPRSIFMGRGVPAPGKPLWLPEDRAWARALLDVEAEACPDCGQPWTESSDPAAAHGARYEADLVRCHACATGAAAVQAHQDGRGDMPGLHVLIKKR</sequence>
<comment type="caution">
    <text evidence="1">The sequence shown here is derived from an EMBL/GenBank/DDBJ whole genome shotgun (WGS) entry which is preliminary data.</text>
</comment>
<proteinExistence type="predicted"/>
<dbReference type="Proteomes" id="UP001595765">
    <property type="component" value="Unassembled WGS sequence"/>
</dbReference>